<dbReference type="Proteomes" id="UP000565711">
    <property type="component" value="Unassembled WGS sequence"/>
</dbReference>
<reference evidence="1 2" key="1">
    <citation type="submission" date="2020-04" db="EMBL/GenBank/DDBJ databases">
        <title>MicrobeNet Type strains.</title>
        <authorList>
            <person name="Nicholson A.C."/>
        </authorList>
    </citation>
    <scope>NUCLEOTIDE SEQUENCE [LARGE SCALE GENOMIC DNA]</scope>
    <source>
        <strain evidence="1 2">JCM 12354</strain>
    </source>
</reference>
<organism evidence="1 2">
    <name type="scientific">Nocardia vermiculata</name>
    <dbReference type="NCBI Taxonomy" id="257274"/>
    <lineage>
        <taxon>Bacteria</taxon>
        <taxon>Bacillati</taxon>
        <taxon>Actinomycetota</taxon>
        <taxon>Actinomycetes</taxon>
        <taxon>Mycobacteriales</taxon>
        <taxon>Nocardiaceae</taxon>
        <taxon>Nocardia</taxon>
    </lineage>
</organism>
<dbReference type="AlphaFoldDB" id="A0A846XVU4"/>
<dbReference type="Gene3D" id="3.30.559.10">
    <property type="entry name" value="Chloramphenicol acetyltransferase-like domain"/>
    <property type="match status" value="1"/>
</dbReference>
<dbReference type="RefSeq" id="WP_157102714.1">
    <property type="nucleotide sequence ID" value="NZ_JAAXOP010000002.1"/>
</dbReference>
<keyword evidence="2" id="KW-1185">Reference proteome</keyword>
<comment type="caution">
    <text evidence="1">The sequence shown here is derived from an EMBL/GenBank/DDBJ whole genome shotgun (WGS) entry which is preliminary data.</text>
</comment>
<dbReference type="EMBL" id="JAAXOP010000002">
    <property type="protein sequence ID" value="NKY49208.1"/>
    <property type="molecule type" value="Genomic_DNA"/>
</dbReference>
<evidence type="ECO:0008006" key="3">
    <source>
        <dbReference type="Google" id="ProtNLM"/>
    </source>
</evidence>
<evidence type="ECO:0000313" key="2">
    <source>
        <dbReference type="Proteomes" id="UP000565711"/>
    </source>
</evidence>
<gene>
    <name evidence="1" type="ORF">HGA08_03160</name>
</gene>
<sequence length="209" mass="22715">MDMRSTTAVVPLRSAGRAAPGTDFTMASFGRASFGQASFTLHFTGYLYAVGLRDAFADLMFRHEQLRTVYPMPGSSAAPRVLSATDEIVPCLVPAPVAAAGLADAVAAFMDEETIAPLAKPMRARVFRPLGDPEEIPRHLLVVILQRAAADRVSSARIARDLMTAYAARRRSLVPSWDVVRPSHRLPVHELQHVQLTDIPPGWRAEACG</sequence>
<accession>A0A846XVU4</accession>
<proteinExistence type="predicted"/>
<name>A0A846XVU4_9NOCA</name>
<dbReference type="InterPro" id="IPR023213">
    <property type="entry name" value="CAT-like_dom_sf"/>
</dbReference>
<evidence type="ECO:0000313" key="1">
    <source>
        <dbReference type="EMBL" id="NKY49208.1"/>
    </source>
</evidence>
<protein>
    <recommendedName>
        <fullName evidence="3">Condensation domain-containing protein</fullName>
    </recommendedName>
</protein>
<dbReference type="SUPFAM" id="SSF52777">
    <property type="entry name" value="CoA-dependent acyltransferases"/>
    <property type="match status" value="1"/>
</dbReference>